<dbReference type="CDD" id="cd00077">
    <property type="entry name" value="HDc"/>
    <property type="match status" value="1"/>
</dbReference>
<organism evidence="3 4">
    <name type="scientific">Anaeroplasma bactoclasticum</name>
    <dbReference type="NCBI Taxonomy" id="2088"/>
    <lineage>
        <taxon>Bacteria</taxon>
        <taxon>Bacillati</taxon>
        <taxon>Mycoplasmatota</taxon>
        <taxon>Mollicutes</taxon>
        <taxon>Anaeroplasmatales</taxon>
        <taxon>Anaeroplasmataceae</taxon>
        <taxon>Anaeroplasma</taxon>
    </lineage>
</organism>
<dbReference type="PANTHER" id="PTHR33594:SF1">
    <property type="entry name" value="HD_PDEASE DOMAIN-CONTAINING PROTEIN"/>
    <property type="match status" value="1"/>
</dbReference>
<dbReference type="SUPFAM" id="SSF109604">
    <property type="entry name" value="HD-domain/PDEase-like"/>
    <property type="match status" value="1"/>
</dbReference>
<reference evidence="3 4" key="1">
    <citation type="submission" date="2018-08" db="EMBL/GenBank/DDBJ databases">
        <title>Genomic Encyclopedia of Archaeal and Bacterial Type Strains, Phase II (KMG-II): from individual species to whole genera.</title>
        <authorList>
            <person name="Goeker M."/>
        </authorList>
    </citation>
    <scope>NUCLEOTIDE SEQUENCE [LARGE SCALE GENOMIC DNA]</scope>
    <source>
        <strain evidence="3 4">ATCC 27112</strain>
    </source>
</reference>
<dbReference type="InterPro" id="IPR006675">
    <property type="entry name" value="HDIG_dom"/>
</dbReference>
<dbReference type="InParanoid" id="A0A397RXT9"/>
<keyword evidence="1" id="KW-0472">Membrane</keyword>
<protein>
    <submittedName>
        <fullName evidence="3">Putative nucleotidyltransferase with HDIG domain</fullName>
    </submittedName>
</protein>
<feature type="transmembrane region" description="Helical" evidence="1">
    <location>
        <begin position="12"/>
        <end position="31"/>
    </location>
</feature>
<dbReference type="Pfam" id="PF01966">
    <property type="entry name" value="HD"/>
    <property type="match status" value="1"/>
</dbReference>
<comment type="caution">
    <text evidence="3">The sequence shown here is derived from an EMBL/GenBank/DDBJ whole genome shotgun (WGS) entry which is preliminary data.</text>
</comment>
<dbReference type="SMART" id="SM00471">
    <property type="entry name" value="HDc"/>
    <property type="match status" value="1"/>
</dbReference>
<keyword evidence="1" id="KW-1133">Transmembrane helix</keyword>
<dbReference type="PROSITE" id="PS51831">
    <property type="entry name" value="HD"/>
    <property type="match status" value="1"/>
</dbReference>
<gene>
    <name evidence="3" type="ORF">EI71_00069</name>
</gene>
<dbReference type="EMBL" id="QXEV01000001">
    <property type="protein sequence ID" value="RIA78508.1"/>
    <property type="molecule type" value="Genomic_DNA"/>
</dbReference>
<dbReference type="InterPro" id="IPR006674">
    <property type="entry name" value="HD_domain"/>
</dbReference>
<dbReference type="Proteomes" id="UP000266506">
    <property type="component" value="Unassembled WGS sequence"/>
</dbReference>
<feature type="domain" description="HD" evidence="2">
    <location>
        <begin position="131"/>
        <end position="233"/>
    </location>
</feature>
<dbReference type="Gene3D" id="1.10.3210.10">
    <property type="entry name" value="Hypothetical protein af1432"/>
    <property type="match status" value="1"/>
</dbReference>
<feature type="transmembrane region" description="Helical" evidence="1">
    <location>
        <begin position="43"/>
        <end position="66"/>
    </location>
</feature>
<keyword evidence="1" id="KW-0812">Transmembrane</keyword>
<evidence type="ECO:0000313" key="3">
    <source>
        <dbReference type="EMBL" id="RIA78508.1"/>
    </source>
</evidence>
<dbReference type="FunCoup" id="A0A397RXT9">
    <property type="interactions" value="66"/>
</dbReference>
<dbReference type="GO" id="GO:0016740">
    <property type="term" value="F:transferase activity"/>
    <property type="evidence" value="ECO:0007669"/>
    <property type="project" value="UniProtKB-KW"/>
</dbReference>
<sequence length="303" mass="35321">MRLKPIDIISAAIEIFIGLLIAFVFILIYFYSDFSNYDISVLWTFRVLYLMVLPGVGLLFIILAFVKLYKANKKYKEEEKEDSENEWFNDIIKILWGEIMNYEEMLDFVKKTLEETNGIKSSNPLHKFRNRFDHAKRVYEWCKIIHMDLECDVDVLYTAAIFHDVGRGISQENHAHIGAKIFLNYARGHNFNSDFTKKVYDLIDNHSDKSNITNPNSSNELVLLLEADLLDEEGALGIAWDLMALGAMDNVTYYDANDALRHAKHILKQDYMVTPRAKAIWEHKKKLVLEFTSDLTQDLFLEE</sequence>
<dbReference type="NCBIfam" id="TIGR00277">
    <property type="entry name" value="HDIG"/>
    <property type="match status" value="1"/>
</dbReference>
<evidence type="ECO:0000256" key="1">
    <source>
        <dbReference type="SAM" id="Phobius"/>
    </source>
</evidence>
<dbReference type="InterPro" id="IPR003607">
    <property type="entry name" value="HD/PDEase_dom"/>
</dbReference>
<evidence type="ECO:0000259" key="2">
    <source>
        <dbReference type="PROSITE" id="PS51831"/>
    </source>
</evidence>
<name>A0A397RXT9_9MOLU</name>
<dbReference type="OrthoDB" id="9805698at2"/>
<dbReference type="PANTHER" id="PTHR33594">
    <property type="entry name" value="SUPERFAMILY HYDROLASE, PUTATIVE (AFU_ORTHOLOGUE AFUA_1G03035)-RELATED"/>
    <property type="match status" value="1"/>
</dbReference>
<dbReference type="AlphaFoldDB" id="A0A397RXT9"/>
<keyword evidence="4" id="KW-1185">Reference proteome</keyword>
<accession>A0A397RXT9</accession>
<proteinExistence type="predicted"/>
<keyword evidence="3" id="KW-0808">Transferase</keyword>
<evidence type="ECO:0000313" key="4">
    <source>
        <dbReference type="Proteomes" id="UP000266506"/>
    </source>
</evidence>